<dbReference type="AlphaFoldDB" id="X1KMP1"/>
<gene>
    <name evidence="1" type="ORF">S06H3_23498</name>
</gene>
<dbReference type="Gene3D" id="3.40.50.740">
    <property type="match status" value="1"/>
</dbReference>
<organism evidence="1">
    <name type="scientific">marine sediment metagenome</name>
    <dbReference type="NCBI Taxonomy" id="412755"/>
    <lineage>
        <taxon>unclassified sequences</taxon>
        <taxon>metagenomes</taxon>
        <taxon>ecological metagenomes</taxon>
    </lineage>
</organism>
<proteinExistence type="predicted"/>
<dbReference type="SUPFAM" id="SSF53706">
    <property type="entry name" value="Formate dehydrogenase/DMSO reductase, domains 1-3"/>
    <property type="match status" value="1"/>
</dbReference>
<name>X1KMP1_9ZZZZ</name>
<protein>
    <submittedName>
        <fullName evidence="1">Uncharacterized protein</fullName>
    </submittedName>
</protein>
<dbReference type="EMBL" id="BARV01012786">
    <property type="protein sequence ID" value="GAI07938.1"/>
    <property type="molecule type" value="Genomic_DNA"/>
</dbReference>
<reference evidence="1" key="1">
    <citation type="journal article" date="2014" name="Front. Microbiol.">
        <title>High frequency of phylogenetically diverse reductive dehalogenase-homologous genes in deep subseafloor sedimentary metagenomes.</title>
        <authorList>
            <person name="Kawai M."/>
            <person name="Futagami T."/>
            <person name="Toyoda A."/>
            <person name="Takaki Y."/>
            <person name="Nishi S."/>
            <person name="Hori S."/>
            <person name="Arai W."/>
            <person name="Tsubouchi T."/>
            <person name="Morono Y."/>
            <person name="Uchiyama I."/>
            <person name="Ito T."/>
            <person name="Fujiyama A."/>
            <person name="Inagaki F."/>
            <person name="Takami H."/>
        </authorList>
    </citation>
    <scope>NUCLEOTIDE SEQUENCE</scope>
    <source>
        <strain evidence="1">Expedition CK06-06</strain>
    </source>
</reference>
<feature type="non-terminal residue" evidence="1">
    <location>
        <position position="1"/>
    </location>
</feature>
<sequence length="47" mass="5344">SVADLYMSPTAEYADVVLPVAHWLETDDIWDMHPFVDQYSFVSPDIG</sequence>
<accession>X1KMP1</accession>
<comment type="caution">
    <text evidence="1">The sequence shown here is derived from an EMBL/GenBank/DDBJ whole genome shotgun (WGS) entry which is preliminary data.</text>
</comment>
<evidence type="ECO:0000313" key="1">
    <source>
        <dbReference type="EMBL" id="GAI07938.1"/>
    </source>
</evidence>